<dbReference type="Gene3D" id="2.130.10.30">
    <property type="entry name" value="Regulator of chromosome condensation 1/beta-lactamase-inhibitor protein II"/>
    <property type="match status" value="2"/>
</dbReference>
<feature type="repeat" description="RCC1" evidence="1">
    <location>
        <begin position="592"/>
        <end position="642"/>
    </location>
</feature>
<organism evidence="2 3">
    <name type="scientific">Angomonas deanei</name>
    <dbReference type="NCBI Taxonomy" id="59799"/>
    <lineage>
        <taxon>Eukaryota</taxon>
        <taxon>Discoba</taxon>
        <taxon>Euglenozoa</taxon>
        <taxon>Kinetoplastea</taxon>
        <taxon>Metakinetoplastina</taxon>
        <taxon>Trypanosomatida</taxon>
        <taxon>Trypanosomatidae</taxon>
        <taxon>Strigomonadinae</taxon>
        <taxon>Angomonas</taxon>
    </lineage>
</organism>
<name>A0A7G2CAF6_9TRYP</name>
<evidence type="ECO:0000256" key="1">
    <source>
        <dbReference type="PROSITE-ProRule" id="PRU00235"/>
    </source>
</evidence>
<proteinExistence type="predicted"/>
<keyword evidence="3" id="KW-1185">Reference proteome</keyword>
<dbReference type="PANTHER" id="PTHR45982:SF1">
    <property type="entry name" value="REGULATOR OF CHROMOSOME CONDENSATION"/>
    <property type="match status" value="1"/>
</dbReference>
<sequence length="759" mass="84607">MNTLDKGYPYVLVSRIGKGELSSLLPLLHFVEKEDAPVFGADVYKNIFKTAFTVVLEDGGQIGKKGKSIFKSKKHLSEEGRLAVTLVNATQKRLSMNSVRRYIRHVGLETCMKMNVGSFFDTETDCYQEALFVKLLSECLDCSVAKLGVEEPHLNYVNTMTDPLYTYFNTNPLAVITTVAATKKFREVRALPGSTFSYDDVTRRRRQYHKLPKKTFSYPYYSNPSYEPETGKDSFIKPTFVPLATPTPLIDFATRFGTNCTMRVPTLQSVSSSSKPLHAALKFLLESNFRSDKQWNYFVEEQYYLEFIRETRLFASYGGKTRKKYHTTGMYYEYDTAQSLLEVRVLDDVVDMACQWGSVWFQTLKGELYVCNLETRVLVDPHSVDDVGTNRITFDFKDTSASLKRIKAGFDNAVIFSNTDAVCMNGLNNYGQCLKPPCKKTISISFRTGRIPLRDIATGTNFGVAVYEDGVLGTWGVTKMIGDAFPVDKVMDSVKLTDADVVEPCLPVIHSHSKSTHLQDIKVDKVFAGYSHAAFISEEKKIYTWGCGKSGKLGHGTEEGQKYPKEIAFFEKIPVVTAALGMDSTAVISIEGKLYVFGGNSANEIGLLTIKEPTFKPTLVNLPQKAVSVATSGRSTWVLLVDGDLMACGRYPVCGVSVGEGDGFVGFTRIMTTYLTFGLATAPLTTALRCRQRDILTCFFGTFADEDMNFPFLNHLGKRPRKVVSGRGFYTVLSENFNLYTTARGSVDLAASQLHDPPC</sequence>
<gene>
    <name evidence="2" type="ORF">ADEAN_000331500</name>
</gene>
<dbReference type="OrthoDB" id="263402at2759"/>
<dbReference type="SUPFAM" id="SSF50985">
    <property type="entry name" value="RCC1/BLIP-II"/>
    <property type="match status" value="1"/>
</dbReference>
<evidence type="ECO:0000313" key="3">
    <source>
        <dbReference type="Proteomes" id="UP000515908"/>
    </source>
</evidence>
<dbReference type="InterPro" id="IPR009091">
    <property type="entry name" value="RCC1/BLIP-II"/>
</dbReference>
<evidence type="ECO:0000313" key="2">
    <source>
        <dbReference type="EMBL" id="CAD2215857.1"/>
    </source>
</evidence>
<accession>A0A7G2CAF6</accession>
<dbReference type="InterPro" id="IPR000408">
    <property type="entry name" value="Reg_chr_condens"/>
</dbReference>
<protein>
    <submittedName>
        <fullName evidence="2">Regulator of chromosome condensation (RCC1) repeat, putative</fullName>
    </submittedName>
</protein>
<dbReference type="VEuPathDB" id="TriTrypDB:ADEAN_000331500"/>
<reference evidence="2 3" key="1">
    <citation type="submission" date="2020-08" db="EMBL/GenBank/DDBJ databases">
        <authorList>
            <person name="Newling K."/>
            <person name="Davey J."/>
            <person name="Forrester S."/>
        </authorList>
    </citation>
    <scope>NUCLEOTIDE SEQUENCE [LARGE SCALE GENOMIC DNA]</scope>
    <source>
        <strain evidence="3">Crithidia deanei Carvalho (ATCC PRA-265)</strain>
    </source>
</reference>
<dbReference type="PROSITE" id="PS50012">
    <property type="entry name" value="RCC1_3"/>
    <property type="match status" value="2"/>
</dbReference>
<dbReference type="Proteomes" id="UP000515908">
    <property type="component" value="Chromosome 05"/>
</dbReference>
<dbReference type="Pfam" id="PF00415">
    <property type="entry name" value="RCC1"/>
    <property type="match status" value="1"/>
</dbReference>
<feature type="repeat" description="RCC1" evidence="1">
    <location>
        <begin position="540"/>
        <end position="591"/>
    </location>
</feature>
<dbReference type="EMBL" id="LR877149">
    <property type="protein sequence ID" value="CAD2215857.1"/>
    <property type="molecule type" value="Genomic_DNA"/>
</dbReference>
<dbReference type="PANTHER" id="PTHR45982">
    <property type="entry name" value="REGULATOR OF CHROMOSOME CONDENSATION"/>
    <property type="match status" value="1"/>
</dbReference>
<dbReference type="AlphaFoldDB" id="A0A7G2CAF6"/>
<dbReference type="InterPro" id="IPR051553">
    <property type="entry name" value="Ran_GTPase-activating"/>
</dbReference>